<dbReference type="PANTHER" id="PTHR30425">
    <property type="entry name" value="PHOSPHATE TRANSPORT SYSTEM PERMEASE PROTEIN PST"/>
    <property type="match status" value="1"/>
</dbReference>
<reference evidence="11 12" key="1">
    <citation type="submission" date="2017-11" db="EMBL/GenBank/DDBJ databases">
        <title>Draft Genome Sequence of Sporolactobacillus inulinus NBRC 111894 Isolated from Koso, a Japanese Sugar-Vegetable Fermented Beverage.</title>
        <authorList>
            <person name="Chiou T.Y."/>
            <person name="Oshima K."/>
            <person name="Suda W."/>
            <person name="Hattori M."/>
            <person name="Takahashi T."/>
        </authorList>
    </citation>
    <scope>NUCLEOTIDE SEQUENCE [LARGE SCALE GENOMIC DNA]</scope>
    <source>
        <strain evidence="11 12">NBRC111894</strain>
    </source>
</reference>
<dbReference type="SUPFAM" id="SSF161098">
    <property type="entry name" value="MetI-like"/>
    <property type="match status" value="1"/>
</dbReference>
<dbReference type="InterPro" id="IPR051124">
    <property type="entry name" value="Phosphate_Transport_Permease"/>
</dbReference>
<feature type="transmembrane region" description="Helical" evidence="8">
    <location>
        <begin position="221"/>
        <end position="242"/>
    </location>
</feature>
<dbReference type="Gene3D" id="1.10.3720.10">
    <property type="entry name" value="MetI-like"/>
    <property type="match status" value="1"/>
</dbReference>
<evidence type="ECO:0000256" key="6">
    <source>
        <dbReference type="ARBA" id="ARBA00022989"/>
    </source>
</evidence>
<dbReference type="InterPro" id="IPR000515">
    <property type="entry name" value="MetI-like"/>
</dbReference>
<comment type="caution">
    <text evidence="11">The sequence shown here is derived from an EMBL/GenBank/DDBJ whole genome shotgun (WGS) entry which is preliminary data.</text>
</comment>
<keyword evidence="7 8" id="KW-0472">Membrane</keyword>
<name>A0A4Y1Z7R9_9BACL</name>
<evidence type="ECO:0000259" key="10">
    <source>
        <dbReference type="PROSITE" id="PS50928"/>
    </source>
</evidence>
<evidence type="ECO:0000313" key="12">
    <source>
        <dbReference type="Proteomes" id="UP000319716"/>
    </source>
</evidence>
<dbReference type="InterPro" id="IPR011864">
    <property type="entry name" value="Phosphate_PstC"/>
</dbReference>
<dbReference type="PROSITE" id="PS50928">
    <property type="entry name" value="ABC_TM1"/>
    <property type="match status" value="1"/>
</dbReference>
<evidence type="ECO:0000256" key="3">
    <source>
        <dbReference type="ARBA" id="ARBA00022448"/>
    </source>
</evidence>
<feature type="transmembrane region" description="Helical" evidence="8">
    <location>
        <begin position="177"/>
        <end position="200"/>
    </location>
</feature>
<organism evidence="11 12">
    <name type="scientific">Sporolactobacillus inulinus</name>
    <dbReference type="NCBI Taxonomy" id="2078"/>
    <lineage>
        <taxon>Bacteria</taxon>
        <taxon>Bacillati</taxon>
        <taxon>Bacillota</taxon>
        <taxon>Bacilli</taxon>
        <taxon>Bacillales</taxon>
        <taxon>Sporolactobacillaceae</taxon>
        <taxon>Sporolactobacillus</taxon>
    </lineage>
</organism>
<keyword evidence="3 8" id="KW-0813">Transport</keyword>
<accession>A0A4Y1Z7R9</accession>
<dbReference type="Pfam" id="PF00528">
    <property type="entry name" value="BPD_transp_1"/>
    <property type="match status" value="1"/>
</dbReference>
<feature type="domain" description="ABC transmembrane type-1" evidence="10">
    <location>
        <begin position="102"/>
        <end position="312"/>
    </location>
</feature>
<dbReference type="GO" id="GO:0005886">
    <property type="term" value="C:plasma membrane"/>
    <property type="evidence" value="ECO:0007669"/>
    <property type="project" value="UniProtKB-SubCell"/>
</dbReference>
<keyword evidence="5 8" id="KW-0812">Transmembrane</keyword>
<evidence type="ECO:0000256" key="5">
    <source>
        <dbReference type="ARBA" id="ARBA00022692"/>
    </source>
</evidence>
<feature type="transmembrane region" description="Helical" evidence="8">
    <location>
        <begin position="42"/>
        <end position="64"/>
    </location>
</feature>
<evidence type="ECO:0000313" key="11">
    <source>
        <dbReference type="EMBL" id="GAY74998.1"/>
    </source>
</evidence>
<comment type="function">
    <text evidence="9">Part of the binding-protein-dependent transport system for phosphate; probably responsible for the translocation of the substrate across the membrane.</text>
</comment>
<dbReference type="EMBL" id="BEXB01000003">
    <property type="protein sequence ID" value="GAY74998.1"/>
    <property type="molecule type" value="Genomic_DNA"/>
</dbReference>
<dbReference type="InterPro" id="IPR035906">
    <property type="entry name" value="MetI-like_sf"/>
</dbReference>
<evidence type="ECO:0000256" key="4">
    <source>
        <dbReference type="ARBA" id="ARBA00022475"/>
    </source>
</evidence>
<dbReference type="RefSeq" id="WP_262392073.1">
    <property type="nucleotide sequence ID" value="NZ_BEXB01000003.1"/>
</dbReference>
<comment type="subcellular location">
    <subcellularLocation>
        <location evidence="1 8">Cell membrane</location>
        <topology evidence="1 8">Multi-pass membrane protein</topology>
    </subcellularLocation>
</comment>
<feature type="transmembrane region" description="Helical" evidence="8">
    <location>
        <begin position="142"/>
        <end position="165"/>
    </location>
</feature>
<proteinExistence type="inferred from homology"/>
<gene>
    <name evidence="11" type="ORF">NBRC111894_552</name>
</gene>
<comment type="similarity">
    <text evidence="2 9">Belongs to the binding-protein-dependent transport system permease family. CysTW subfamily.</text>
</comment>
<dbReference type="GO" id="GO:0005315">
    <property type="term" value="F:phosphate transmembrane transporter activity"/>
    <property type="evidence" value="ECO:0007669"/>
    <property type="project" value="InterPro"/>
</dbReference>
<evidence type="ECO:0000256" key="1">
    <source>
        <dbReference type="ARBA" id="ARBA00004651"/>
    </source>
</evidence>
<dbReference type="CDD" id="cd06261">
    <property type="entry name" value="TM_PBP2"/>
    <property type="match status" value="1"/>
</dbReference>
<feature type="transmembrane region" description="Helical" evidence="8">
    <location>
        <begin position="293"/>
        <end position="316"/>
    </location>
</feature>
<evidence type="ECO:0000256" key="2">
    <source>
        <dbReference type="ARBA" id="ARBA00007069"/>
    </source>
</evidence>
<dbReference type="AlphaFoldDB" id="A0A4Y1Z7R9"/>
<keyword evidence="6 8" id="KW-1133">Transmembrane helix</keyword>
<dbReference type="NCBIfam" id="TIGR02138">
    <property type="entry name" value="phosphate_pstC"/>
    <property type="match status" value="1"/>
</dbReference>
<dbReference type="PANTHER" id="PTHR30425:SF2">
    <property type="entry name" value="ABC TRANSPORTER PERMEASE PROTEIN YQGH-RELATED"/>
    <property type="match status" value="1"/>
</dbReference>
<dbReference type="GO" id="GO:0006817">
    <property type="term" value="P:phosphate ion transport"/>
    <property type="evidence" value="ECO:0007669"/>
    <property type="project" value="UniProtKB-KW"/>
</dbReference>
<protein>
    <recommendedName>
        <fullName evidence="9">Phosphate transport system permease protein</fullName>
    </recommendedName>
</protein>
<evidence type="ECO:0000256" key="7">
    <source>
        <dbReference type="ARBA" id="ARBA00023136"/>
    </source>
</evidence>
<evidence type="ECO:0000256" key="9">
    <source>
        <dbReference type="RuleBase" id="RU363054"/>
    </source>
</evidence>
<keyword evidence="4 9" id="KW-1003">Cell membrane</keyword>
<sequence length="322" mass="34430">MIKNRTTSNAGSALGSGRSPLINEKSFLARLTDRRSESRGKALIYCSALLMIIAVTAITLFLTLQGLRSFVVDHLNFWTFITGTEWYPDRANNPSFGAFPFIFGSLAVTFLAALIATPIAIGTAIFMAEIAQKWGTKIMQPVIEILVGIPSVVYGLIGLSIVAPFMRQHFGGSGFNLITGAIVVGVMILPTVASIAADSIRAVPDSLRQASYAIGATKWQTIWRVVIPASGSSLITAIVLGMSRAFGEALAVQMVIGNARNLPGSILDPAATLTTIITLSMGHTTTGSVLNDVLWSLGLILLLISYVFIVIVRYLAKRGEVR</sequence>
<keyword evidence="9" id="KW-0592">Phosphate transport</keyword>
<evidence type="ECO:0000256" key="8">
    <source>
        <dbReference type="RuleBase" id="RU363032"/>
    </source>
</evidence>
<feature type="transmembrane region" description="Helical" evidence="8">
    <location>
        <begin position="101"/>
        <end position="130"/>
    </location>
</feature>
<dbReference type="Proteomes" id="UP000319716">
    <property type="component" value="Unassembled WGS sequence"/>
</dbReference>